<protein>
    <submittedName>
        <fullName evidence="3">Uncharacterized protein</fullName>
    </submittedName>
</protein>
<dbReference type="AlphaFoldDB" id="A0A811QEA0"/>
<keyword evidence="2" id="KW-1133">Transmembrane helix</keyword>
<dbReference type="EMBL" id="CAJGYO010000009">
    <property type="protein sequence ID" value="CAD6254391.1"/>
    <property type="molecule type" value="Genomic_DNA"/>
</dbReference>
<dbReference type="Proteomes" id="UP000604825">
    <property type="component" value="Unassembled WGS sequence"/>
</dbReference>
<evidence type="ECO:0000313" key="3">
    <source>
        <dbReference type="EMBL" id="CAD6254391.1"/>
    </source>
</evidence>
<keyword evidence="2" id="KW-0472">Membrane</keyword>
<comment type="caution">
    <text evidence="3">The sequence shown here is derived from an EMBL/GenBank/DDBJ whole genome shotgun (WGS) entry which is preliminary data.</text>
</comment>
<proteinExistence type="predicted"/>
<reference evidence="3" key="1">
    <citation type="submission" date="2020-10" db="EMBL/GenBank/DDBJ databases">
        <authorList>
            <person name="Han B."/>
            <person name="Lu T."/>
            <person name="Zhao Q."/>
            <person name="Huang X."/>
            <person name="Zhao Y."/>
        </authorList>
    </citation>
    <scope>NUCLEOTIDE SEQUENCE</scope>
</reference>
<keyword evidence="4" id="KW-1185">Reference proteome</keyword>
<keyword evidence="2" id="KW-0812">Transmembrane</keyword>
<evidence type="ECO:0000256" key="2">
    <source>
        <dbReference type="SAM" id="Phobius"/>
    </source>
</evidence>
<feature type="compositionally biased region" description="Polar residues" evidence="1">
    <location>
        <begin position="309"/>
        <end position="321"/>
    </location>
</feature>
<accession>A0A811QEA0</accession>
<evidence type="ECO:0000256" key="1">
    <source>
        <dbReference type="SAM" id="MobiDB-lite"/>
    </source>
</evidence>
<name>A0A811QEA0_9POAL</name>
<evidence type="ECO:0000313" key="4">
    <source>
        <dbReference type="Proteomes" id="UP000604825"/>
    </source>
</evidence>
<feature type="region of interest" description="Disordered" evidence="1">
    <location>
        <begin position="285"/>
        <end position="330"/>
    </location>
</feature>
<feature type="transmembrane region" description="Helical" evidence="2">
    <location>
        <begin position="76"/>
        <end position="95"/>
    </location>
</feature>
<organism evidence="3 4">
    <name type="scientific">Miscanthus lutarioriparius</name>
    <dbReference type="NCBI Taxonomy" id="422564"/>
    <lineage>
        <taxon>Eukaryota</taxon>
        <taxon>Viridiplantae</taxon>
        <taxon>Streptophyta</taxon>
        <taxon>Embryophyta</taxon>
        <taxon>Tracheophyta</taxon>
        <taxon>Spermatophyta</taxon>
        <taxon>Magnoliopsida</taxon>
        <taxon>Liliopsida</taxon>
        <taxon>Poales</taxon>
        <taxon>Poaceae</taxon>
        <taxon>PACMAD clade</taxon>
        <taxon>Panicoideae</taxon>
        <taxon>Andropogonodae</taxon>
        <taxon>Andropogoneae</taxon>
        <taxon>Saccharinae</taxon>
        <taxon>Miscanthus</taxon>
    </lineage>
</organism>
<sequence>MLWYLLTRRPQPSPPTTTGPAANKAGSSIDLCSTSTWVRMPPAALELPLRRLSDEQAIMSRRIQRRVRPRRRRSPTFRLLLAEFFSILSVSIPLVSQLTAILWPRAAGALVKGDREIQPRRRREEAAVTKQICTREEMVSWGRDQEVDPLDPRPCAAGALVEGDREIQGVAMVEPEVRPAWLFRQAKEEKTRRVQQQLLQQVVQTKHAGGRTGSGDDSQVADGILDQVYKSTNPIVFFCFRRSRTGSNQPETRSLQPVPLSIVFPASLDPETEHVNTADDINITENKGRPKTAVNKKRKLDNPAMNTRAKVSTTPDSSAMGTRSKRKLDI</sequence>
<gene>
    <name evidence="3" type="ORF">NCGR_LOCUS37995</name>
</gene>